<feature type="non-terminal residue" evidence="2">
    <location>
        <position position="31"/>
    </location>
</feature>
<dbReference type="EMBL" id="BGPR01012341">
    <property type="protein sequence ID" value="GBN55650.1"/>
    <property type="molecule type" value="Genomic_DNA"/>
</dbReference>
<evidence type="ECO:0000256" key="1">
    <source>
        <dbReference type="SAM" id="MobiDB-lite"/>
    </source>
</evidence>
<proteinExistence type="predicted"/>
<name>A0A4Y2PYI3_ARAVE</name>
<gene>
    <name evidence="2" type="ORF">AVEN_20012_1</name>
</gene>
<evidence type="ECO:0000313" key="3">
    <source>
        <dbReference type="Proteomes" id="UP000499080"/>
    </source>
</evidence>
<reference evidence="2 3" key="1">
    <citation type="journal article" date="2019" name="Sci. Rep.">
        <title>Orb-weaving spider Araneus ventricosus genome elucidates the spidroin gene catalogue.</title>
        <authorList>
            <person name="Kono N."/>
            <person name="Nakamura H."/>
            <person name="Ohtoshi R."/>
            <person name="Moran D.A.P."/>
            <person name="Shinohara A."/>
            <person name="Yoshida Y."/>
            <person name="Fujiwara M."/>
            <person name="Mori M."/>
            <person name="Tomita M."/>
            <person name="Arakawa K."/>
        </authorList>
    </citation>
    <scope>NUCLEOTIDE SEQUENCE [LARGE SCALE GENOMIC DNA]</scope>
</reference>
<protein>
    <submittedName>
        <fullName evidence="2">Uncharacterized protein</fullName>
    </submittedName>
</protein>
<dbReference type="Proteomes" id="UP000499080">
    <property type="component" value="Unassembled WGS sequence"/>
</dbReference>
<feature type="compositionally biased region" description="Basic and acidic residues" evidence="1">
    <location>
        <begin position="1"/>
        <end position="20"/>
    </location>
</feature>
<organism evidence="2 3">
    <name type="scientific">Araneus ventricosus</name>
    <name type="common">Orbweaver spider</name>
    <name type="synonym">Epeira ventricosa</name>
    <dbReference type="NCBI Taxonomy" id="182803"/>
    <lineage>
        <taxon>Eukaryota</taxon>
        <taxon>Metazoa</taxon>
        <taxon>Ecdysozoa</taxon>
        <taxon>Arthropoda</taxon>
        <taxon>Chelicerata</taxon>
        <taxon>Arachnida</taxon>
        <taxon>Araneae</taxon>
        <taxon>Araneomorphae</taxon>
        <taxon>Entelegynae</taxon>
        <taxon>Araneoidea</taxon>
        <taxon>Araneidae</taxon>
        <taxon>Araneus</taxon>
    </lineage>
</organism>
<comment type="caution">
    <text evidence="2">The sequence shown here is derived from an EMBL/GenBank/DDBJ whole genome shotgun (WGS) entry which is preliminary data.</text>
</comment>
<sequence>MKRVYREEEVEKGSDRKEQKSLTTCLRARFA</sequence>
<dbReference type="AlphaFoldDB" id="A0A4Y2PYI3"/>
<feature type="region of interest" description="Disordered" evidence="1">
    <location>
        <begin position="1"/>
        <end position="31"/>
    </location>
</feature>
<evidence type="ECO:0000313" key="2">
    <source>
        <dbReference type="EMBL" id="GBN55650.1"/>
    </source>
</evidence>
<accession>A0A4Y2PYI3</accession>
<keyword evidence="3" id="KW-1185">Reference proteome</keyword>